<dbReference type="AlphaFoldDB" id="B1ZQX3"/>
<evidence type="ECO:0000256" key="3">
    <source>
        <dbReference type="ARBA" id="ARBA00022960"/>
    </source>
</evidence>
<dbReference type="InterPro" id="IPR055342">
    <property type="entry name" value="MreC_beta-barrel_core"/>
</dbReference>
<evidence type="ECO:0000259" key="5">
    <source>
        <dbReference type="Pfam" id="PF04085"/>
    </source>
</evidence>
<dbReference type="STRING" id="452637.Oter_4600"/>
<dbReference type="GO" id="GO:0005886">
    <property type="term" value="C:plasma membrane"/>
    <property type="evidence" value="ECO:0007669"/>
    <property type="project" value="TreeGrafter"/>
</dbReference>
<protein>
    <recommendedName>
        <fullName evidence="2">Cell shape-determining protein MreC</fullName>
    </recommendedName>
    <alternativeName>
        <fullName evidence="4">Cell shape protein MreC</fullName>
    </alternativeName>
</protein>
<comment type="similarity">
    <text evidence="1">Belongs to the MreC family.</text>
</comment>
<accession>B1ZQX3</accession>
<proteinExistence type="inferred from homology"/>
<dbReference type="InterPro" id="IPR007221">
    <property type="entry name" value="MreC"/>
</dbReference>
<keyword evidence="3" id="KW-0133">Cell shape</keyword>
<evidence type="ECO:0000256" key="1">
    <source>
        <dbReference type="ARBA" id="ARBA00009369"/>
    </source>
</evidence>
<dbReference type="InterPro" id="IPR042177">
    <property type="entry name" value="Cell/Rod_1"/>
</dbReference>
<reference evidence="6 7" key="1">
    <citation type="journal article" date="2011" name="J. Bacteriol.">
        <title>Genome sequence of the verrucomicrobium Opitutus terrae PB90-1, an abundant inhabitant of rice paddy soil ecosystems.</title>
        <authorList>
            <person name="van Passel M.W."/>
            <person name="Kant R."/>
            <person name="Palva A."/>
            <person name="Copeland A."/>
            <person name="Lucas S."/>
            <person name="Lapidus A."/>
            <person name="Glavina del Rio T."/>
            <person name="Pitluck S."/>
            <person name="Goltsman E."/>
            <person name="Clum A."/>
            <person name="Sun H."/>
            <person name="Schmutz J."/>
            <person name="Larimer F.W."/>
            <person name="Land M.L."/>
            <person name="Hauser L."/>
            <person name="Kyrpides N."/>
            <person name="Mikhailova N."/>
            <person name="Richardson P.P."/>
            <person name="Janssen P.H."/>
            <person name="de Vos W.M."/>
            <person name="Smidt H."/>
        </authorList>
    </citation>
    <scope>NUCLEOTIDE SEQUENCE [LARGE SCALE GENOMIC DNA]</scope>
    <source>
        <strain evidence="7">DSM 11246 / JCM 15787 / PB90-1</strain>
    </source>
</reference>
<organism evidence="6 7">
    <name type="scientific">Opitutus terrae (strain DSM 11246 / JCM 15787 / PB90-1)</name>
    <dbReference type="NCBI Taxonomy" id="452637"/>
    <lineage>
        <taxon>Bacteria</taxon>
        <taxon>Pseudomonadati</taxon>
        <taxon>Verrucomicrobiota</taxon>
        <taxon>Opitutia</taxon>
        <taxon>Opitutales</taxon>
        <taxon>Opitutaceae</taxon>
        <taxon>Opitutus</taxon>
    </lineage>
</organism>
<dbReference type="HOGENOM" id="CLU_985952_0_0_0"/>
<dbReference type="PANTHER" id="PTHR34138:SF1">
    <property type="entry name" value="CELL SHAPE-DETERMINING PROTEIN MREC"/>
    <property type="match status" value="1"/>
</dbReference>
<dbReference type="KEGG" id="ote:Oter_4600"/>
<dbReference type="OrthoDB" id="9792313at2"/>
<dbReference type="PIRSF" id="PIRSF038471">
    <property type="entry name" value="MreC"/>
    <property type="match status" value="1"/>
</dbReference>
<dbReference type="PANTHER" id="PTHR34138">
    <property type="entry name" value="CELL SHAPE-DETERMINING PROTEIN MREC"/>
    <property type="match status" value="1"/>
</dbReference>
<sequence>MLPVAVKTFTRASFFEFTAPVAVAASYARDLQDYWSLRLHSNRELIEAGKDLGRLVASYSISVQQNAELRAQVERLESQLRMPPFANYRMEPARVVRREFSGWWQTMTIRKGRNYGIPVGAPVVFTGGVVGRVTEVHAYTSVVELISSPGIRIAAVTEGDNRPISYQGGVNPTFGPARGTIEFVPLDIYASAGMPKRLVTSGLGGVFPGGLTLGTVTKLEPSTDGLFKSGEVLLDPNLATLAEVTVLVPVEPQ</sequence>
<feature type="domain" description="Rod shape-determining protein MreC beta-barrel core" evidence="5">
    <location>
        <begin position="95"/>
        <end position="247"/>
    </location>
</feature>
<dbReference type="InterPro" id="IPR042175">
    <property type="entry name" value="Cell/Rod_MreC_2"/>
</dbReference>
<keyword evidence="7" id="KW-1185">Reference proteome</keyword>
<dbReference type="eggNOG" id="COG1792">
    <property type="taxonomic scope" value="Bacteria"/>
</dbReference>
<dbReference type="Pfam" id="PF04085">
    <property type="entry name" value="MreC"/>
    <property type="match status" value="1"/>
</dbReference>
<evidence type="ECO:0000256" key="2">
    <source>
        <dbReference type="ARBA" id="ARBA00013855"/>
    </source>
</evidence>
<gene>
    <name evidence="6" type="ordered locus">Oter_4600</name>
</gene>
<dbReference type="Gene3D" id="2.40.10.350">
    <property type="entry name" value="Rod shape-determining protein MreC, domain 2"/>
    <property type="match status" value="1"/>
</dbReference>
<dbReference type="Gene3D" id="2.40.10.340">
    <property type="entry name" value="Rod shape-determining protein MreC, domain 1"/>
    <property type="match status" value="1"/>
</dbReference>
<evidence type="ECO:0000313" key="6">
    <source>
        <dbReference type="EMBL" id="ACB77871.1"/>
    </source>
</evidence>
<dbReference type="Proteomes" id="UP000007013">
    <property type="component" value="Chromosome"/>
</dbReference>
<name>B1ZQX3_OPITP</name>
<dbReference type="GO" id="GO:0008360">
    <property type="term" value="P:regulation of cell shape"/>
    <property type="evidence" value="ECO:0007669"/>
    <property type="project" value="UniProtKB-KW"/>
</dbReference>
<evidence type="ECO:0000313" key="7">
    <source>
        <dbReference type="Proteomes" id="UP000007013"/>
    </source>
</evidence>
<dbReference type="EMBL" id="CP001032">
    <property type="protein sequence ID" value="ACB77871.1"/>
    <property type="molecule type" value="Genomic_DNA"/>
</dbReference>
<evidence type="ECO:0000256" key="4">
    <source>
        <dbReference type="ARBA" id="ARBA00032089"/>
    </source>
</evidence>